<dbReference type="PANTHER" id="PTHR21324:SF2">
    <property type="entry name" value="EG:22E5.9 PROTEIN"/>
    <property type="match status" value="1"/>
</dbReference>
<keyword evidence="5 6" id="KW-0472">Membrane</keyword>
<proteinExistence type="inferred from homology"/>
<evidence type="ECO:0000256" key="3">
    <source>
        <dbReference type="ARBA" id="ARBA00022692"/>
    </source>
</evidence>
<accession>A0A5N3ZYS9</accession>
<comment type="similarity">
    <text evidence="2">Belongs to the DRAM/TMEM150 family.</text>
</comment>
<feature type="transmembrane region" description="Helical" evidence="6">
    <location>
        <begin position="7"/>
        <end position="28"/>
    </location>
</feature>
<name>A0A5N3ZYS9_PHOPY</name>
<feature type="transmembrane region" description="Helical" evidence="6">
    <location>
        <begin position="201"/>
        <end position="223"/>
    </location>
</feature>
<evidence type="ECO:0000259" key="7">
    <source>
        <dbReference type="Pfam" id="PF10277"/>
    </source>
</evidence>
<comment type="subcellular location">
    <subcellularLocation>
        <location evidence="1">Endomembrane system</location>
        <topology evidence="1">Multi-pass membrane protein</topology>
    </subcellularLocation>
</comment>
<evidence type="ECO:0000256" key="2">
    <source>
        <dbReference type="ARBA" id="ARBA00006565"/>
    </source>
</evidence>
<evidence type="ECO:0000256" key="4">
    <source>
        <dbReference type="ARBA" id="ARBA00022989"/>
    </source>
</evidence>
<sequence>MHYLPIVTCGWFILTVAVTYLISVLNGHVYPLVPYISDTGTKPYESCVFGQMLNIGALLLGVNNYIRYRQVDLAIQSKNVNLKEKWNTVALWLGMIISLGISIVANFQQKPLFAIHMVGALMSFGFSTIYFIIQARISFAFRHLHKKYPKYTVGSCIIYFRIVLCACYTILFFMVFSFSPMAFKQFKGDDLLYWTPEDGGFGYHITATLSEWGLLCIMIVFVFTGSAEFKTIGFHEISFRSKLFDMTMDT</sequence>
<keyword evidence="3 6" id="KW-0812">Transmembrane</keyword>
<keyword evidence="4 6" id="KW-1133">Transmembrane helix</keyword>
<feature type="transmembrane region" description="Helical" evidence="6">
    <location>
        <begin position="113"/>
        <end position="137"/>
    </location>
</feature>
<comment type="caution">
    <text evidence="8">The sequence shown here is derived from an EMBL/GenBank/DDBJ whole genome shotgun (WGS) entry which is preliminary data.</text>
</comment>
<dbReference type="InParanoid" id="A0A5N3ZYS9"/>
<dbReference type="Proteomes" id="UP000327044">
    <property type="component" value="Unassembled WGS sequence"/>
</dbReference>
<gene>
    <name evidence="8" type="ORF">PPYR_15455</name>
</gene>
<dbReference type="AlphaFoldDB" id="A0A5N3ZYS9"/>
<feature type="transmembrane region" description="Helical" evidence="6">
    <location>
        <begin position="158"/>
        <end position="181"/>
    </location>
</feature>
<dbReference type="GO" id="GO:0012505">
    <property type="term" value="C:endomembrane system"/>
    <property type="evidence" value="ECO:0007669"/>
    <property type="project" value="UniProtKB-SubCell"/>
</dbReference>
<keyword evidence="9" id="KW-1185">Reference proteome</keyword>
<dbReference type="InterPro" id="IPR019402">
    <property type="entry name" value="CWH43_N"/>
</dbReference>
<feature type="transmembrane region" description="Helical" evidence="6">
    <location>
        <begin position="48"/>
        <end position="66"/>
    </location>
</feature>
<feature type="transmembrane region" description="Helical" evidence="6">
    <location>
        <begin position="86"/>
        <end position="107"/>
    </location>
</feature>
<organism evidence="8 9">
    <name type="scientific">Photinus pyralis</name>
    <name type="common">Common eastern firefly</name>
    <name type="synonym">Lampyris pyralis</name>
    <dbReference type="NCBI Taxonomy" id="7054"/>
    <lineage>
        <taxon>Eukaryota</taxon>
        <taxon>Metazoa</taxon>
        <taxon>Ecdysozoa</taxon>
        <taxon>Arthropoda</taxon>
        <taxon>Hexapoda</taxon>
        <taxon>Insecta</taxon>
        <taxon>Pterygota</taxon>
        <taxon>Neoptera</taxon>
        <taxon>Endopterygota</taxon>
        <taxon>Coleoptera</taxon>
        <taxon>Polyphaga</taxon>
        <taxon>Elateriformia</taxon>
        <taxon>Elateroidea</taxon>
        <taxon>Lampyridae</taxon>
        <taxon>Lampyrinae</taxon>
        <taxon>Photinus</taxon>
    </lineage>
</organism>
<evidence type="ECO:0000256" key="6">
    <source>
        <dbReference type="SAM" id="Phobius"/>
    </source>
</evidence>
<dbReference type="InterPro" id="IPR050911">
    <property type="entry name" value="DRAM/TMEM150_Autophagy_Mod"/>
</dbReference>
<dbReference type="EMBL" id="VVIM01001675">
    <property type="protein sequence ID" value="KAB0790209.1"/>
    <property type="molecule type" value="Genomic_DNA"/>
</dbReference>
<evidence type="ECO:0000313" key="8">
    <source>
        <dbReference type="EMBL" id="KAB0790209.1"/>
    </source>
</evidence>
<feature type="domain" description="CWH43-like N-terminal" evidence="7">
    <location>
        <begin position="2"/>
        <end position="231"/>
    </location>
</feature>
<evidence type="ECO:0000256" key="1">
    <source>
        <dbReference type="ARBA" id="ARBA00004127"/>
    </source>
</evidence>
<dbReference type="PANTHER" id="PTHR21324">
    <property type="entry name" value="FASTING-INDUCIBLE INTEGRAL MEMBRANE PROTEIN TM6P1-RELATED"/>
    <property type="match status" value="1"/>
</dbReference>
<protein>
    <recommendedName>
        <fullName evidence="7">CWH43-like N-terminal domain-containing protein</fullName>
    </recommendedName>
</protein>
<evidence type="ECO:0000256" key="5">
    <source>
        <dbReference type="ARBA" id="ARBA00023136"/>
    </source>
</evidence>
<evidence type="ECO:0000313" key="9">
    <source>
        <dbReference type="Proteomes" id="UP000327044"/>
    </source>
</evidence>
<reference evidence="8 9" key="1">
    <citation type="journal article" date="2018" name="Elife">
        <title>Firefly genomes illuminate parallel origins of bioluminescence in beetles.</title>
        <authorList>
            <person name="Fallon T.R."/>
            <person name="Lower S.E."/>
            <person name="Chang C.H."/>
            <person name="Bessho-Uehara M."/>
            <person name="Martin G.J."/>
            <person name="Bewick A.J."/>
            <person name="Behringer M."/>
            <person name="Debat H.J."/>
            <person name="Wong I."/>
            <person name="Day J.C."/>
            <person name="Suvorov A."/>
            <person name="Silva C.J."/>
            <person name="Stanger-Hall K.F."/>
            <person name="Hall D.W."/>
            <person name="Schmitz R.J."/>
            <person name="Nelson D.R."/>
            <person name="Lewis S.M."/>
            <person name="Shigenobu S."/>
            <person name="Bybee S.M."/>
            <person name="Larracuente A.M."/>
            <person name="Oba Y."/>
            <person name="Weng J.K."/>
        </authorList>
    </citation>
    <scope>NUCLEOTIDE SEQUENCE [LARGE SCALE GENOMIC DNA]</scope>
    <source>
        <strain evidence="8">1611_PpyrPB1</strain>
        <tissue evidence="8">Whole body</tissue>
    </source>
</reference>
<dbReference type="Pfam" id="PF10277">
    <property type="entry name" value="Frag1"/>
    <property type="match status" value="1"/>
</dbReference>